<feature type="compositionally biased region" description="Polar residues" evidence="1">
    <location>
        <begin position="24"/>
        <end position="33"/>
    </location>
</feature>
<organism evidence="2 3">
    <name type="scientific">Mya arenaria</name>
    <name type="common">Soft-shell clam</name>
    <dbReference type="NCBI Taxonomy" id="6604"/>
    <lineage>
        <taxon>Eukaryota</taxon>
        <taxon>Metazoa</taxon>
        <taxon>Spiralia</taxon>
        <taxon>Lophotrochozoa</taxon>
        <taxon>Mollusca</taxon>
        <taxon>Bivalvia</taxon>
        <taxon>Autobranchia</taxon>
        <taxon>Heteroconchia</taxon>
        <taxon>Euheterodonta</taxon>
        <taxon>Imparidentia</taxon>
        <taxon>Neoheterodontei</taxon>
        <taxon>Myida</taxon>
        <taxon>Myoidea</taxon>
        <taxon>Myidae</taxon>
        <taxon>Mya</taxon>
    </lineage>
</organism>
<evidence type="ECO:0000313" key="2">
    <source>
        <dbReference type="EMBL" id="WAR27888.1"/>
    </source>
</evidence>
<proteinExistence type="predicted"/>
<feature type="region of interest" description="Disordered" evidence="1">
    <location>
        <begin position="1"/>
        <end position="33"/>
    </location>
</feature>
<gene>
    <name evidence="2" type="ORF">MAR_013592</name>
</gene>
<dbReference type="Proteomes" id="UP001164746">
    <property type="component" value="Chromosome 15"/>
</dbReference>
<evidence type="ECO:0000256" key="1">
    <source>
        <dbReference type="SAM" id="MobiDB-lite"/>
    </source>
</evidence>
<evidence type="ECO:0000313" key="3">
    <source>
        <dbReference type="Proteomes" id="UP001164746"/>
    </source>
</evidence>
<accession>A0ABY7G0A8</accession>
<sequence length="33" mass="3912">MTRYLKEEKNHTTTKTHHALMDMESNQDTSVFS</sequence>
<protein>
    <submittedName>
        <fullName evidence="2">Uncharacterized protein</fullName>
    </submittedName>
</protein>
<dbReference type="EMBL" id="CP111026">
    <property type="protein sequence ID" value="WAR27888.1"/>
    <property type="molecule type" value="Genomic_DNA"/>
</dbReference>
<feature type="compositionally biased region" description="Basic and acidic residues" evidence="1">
    <location>
        <begin position="1"/>
        <end position="11"/>
    </location>
</feature>
<reference evidence="2" key="1">
    <citation type="submission" date="2022-11" db="EMBL/GenBank/DDBJ databases">
        <title>Centuries of genome instability and evolution in soft-shell clam transmissible cancer (bioRxiv).</title>
        <authorList>
            <person name="Hart S.F.M."/>
            <person name="Yonemitsu M.A."/>
            <person name="Giersch R.M."/>
            <person name="Beal B.F."/>
            <person name="Arriagada G."/>
            <person name="Davis B.W."/>
            <person name="Ostrander E.A."/>
            <person name="Goff S.P."/>
            <person name="Metzger M.J."/>
        </authorList>
    </citation>
    <scope>NUCLEOTIDE SEQUENCE</scope>
    <source>
        <strain evidence="2">MELC-2E11</strain>
        <tissue evidence="2">Siphon/mantle</tissue>
    </source>
</reference>
<name>A0ABY7G0A8_MYAAR</name>
<keyword evidence="3" id="KW-1185">Reference proteome</keyword>